<dbReference type="PROSITE" id="PS51460">
    <property type="entry name" value="GAR"/>
    <property type="match status" value="1"/>
</dbReference>
<dbReference type="Proteomes" id="UP000799429">
    <property type="component" value="Unassembled WGS sequence"/>
</dbReference>
<dbReference type="OrthoDB" id="5409589at2759"/>
<comment type="caution">
    <text evidence="6">The sequence shown here is derived from an EMBL/GenBank/DDBJ whole genome shotgun (WGS) entry which is preliminary data.</text>
</comment>
<feature type="region of interest" description="Disordered" evidence="4">
    <location>
        <begin position="432"/>
        <end position="579"/>
    </location>
</feature>
<evidence type="ECO:0000259" key="5">
    <source>
        <dbReference type="PROSITE" id="PS51460"/>
    </source>
</evidence>
<feature type="region of interest" description="Disordered" evidence="4">
    <location>
        <begin position="1"/>
        <end position="39"/>
    </location>
</feature>
<keyword evidence="7" id="KW-1185">Reference proteome</keyword>
<comment type="subcellular location">
    <subcellularLocation>
        <location evidence="1">Cytoplasm</location>
        <location evidence="1">Cytoskeleton</location>
    </subcellularLocation>
</comment>
<dbReference type="AlphaFoldDB" id="A0A9P4SBK0"/>
<feature type="region of interest" description="Disordered" evidence="4">
    <location>
        <begin position="731"/>
        <end position="814"/>
    </location>
</feature>
<keyword evidence="2" id="KW-0963">Cytoplasm</keyword>
<reference evidence="6" key="1">
    <citation type="journal article" date="2020" name="Stud. Mycol.">
        <title>101 Dothideomycetes genomes: a test case for predicting lifestyles and emergence of pathogens.</title>
        <authorList>
            <person name="Haridas S."/>
            <person name="Albert R."/>
            <person name="Binder M."/>
            <person name="Bloem J."/>
            <person name="Labutti K."/>
            <person name="Salamov A."/>
            <person name="Andreopoulos B."/>
            <person name="Baker S."/>
            <person name="Barry K."/>
            <person name="Bills G."/>
            <person name="Bluhm B."/>
            <person name="Cannon C."/>
            <person name="Castanera R."/>
            <person name="Culley D."/>
            <person name="Daum C."/>
            <person name="Ezra D."/>
            <person name="Gonzalez J."/>
            <person name="Henrissat B."/>
            <person name="Kuo A."/>
            <person name="Liang C."/>
            <person name="Lipzen A."/>
            <person name="Lutzoni F."/>
            <person name="Magnuson J."/>
            <person name="Mondo S."/>
            <person name="Nolan M."/>
            <person name="Ohm R."/>
            <person name="Pangilinan J."/>
            <person name="Park H.-J."/>
            <person name="Ramirez L."/>
            <person name="Alfaro M."/>
            <person name="Sun H."/>
            <person name="Tritt A."/>
            <person name="Yoshinaga Y."/>
            <person name="Zwiers L.-H."/>
            <person name="Turgeon B."/>
            <person name="Goodwin S."/>
            <person name="Spatafora J."/>
            <person name="Crous P."/>
            <person name="Grigoriev I."/>
        </authorList>
    </citation>
    <scope>NUCLEOTIDE SEQUENCE</scope>
    <source>
        <strain evidence="6">CBS 101060</strain>
    </source>
</reference>
<evidence type="ECO:0000256" key="1">
    <source>
        <dbReference type="ARBA" id="ARBA00004245"/>
    </source>
</evidence>
<evidence type="ECO:0000313" key="6">
    <source>
        <dbReference type="EMBL" id="KAF2839582.1"/>
    </source>
</evidence>
<dbReference type="EMBL" id="MU006094">
    <property type="protein sequence ID" value="KAF2839582.1"/>
    <property type="molecule type" value="Genomic_DNA"/>
</dbReference>
<gene>
    <name evidence="6" type="ORF">M501DRAFT_933293</name>
</gene>
<proteinExistence type="predicted"/>
<organism evidence="6 7">
    <name type="scientific">Patellaria atrata CBS 101060</name>
    <dbReference type="NCBI Taxonomy" id="1346257"/>
    <lineage>
        <taxon>Eukaryota</taxon>
        <taxon>Fungi</taxon>
        <taxon>Dikarya</taxon>
        <taxon>Ascomycota</taxon>
        <taxon>Pezizomycotina</taxon>
        <taxon>Dothideomycetes</taxon>
        <taxon>Dothideomycetes incertae sedis</taxon>
        <taxon>Patellariales</taxon>
        <taxon>Patellariaceae</taxon>
        <taxon>Patellaria</taxon>
    </lineage>
</organism>
<dbReference type="InterPro" id="IPR036534">
    <property type="entry name" value="GAR_dom_sf"/>
</dbReference>
<accession>A0A9P4SBK0</accession>
<evidence type="ECO:0000256" key="3">
    <source>
        <dbReference type="ARBA" id="ARBA00023212"/>
    </source>
</evidence>
<feature type="compositionally biased region" description="Polar residues" evidence="4">
    <location>
        <begin position="788"/>
        <end position="803"/>
    </location>
</feature>
<feature type="domain" description="GAR" evidence="5">
    <location>
        <begin position="633"/>
        <end position="710"/>
    </location>
</feature>
<evidence type="ECO:0000313" key="7">
    <source>
        <dbReference type="Proteomes" id="UP000799429"/>
    </source>
</evidence>
<sequence>MVESTFATRFPLPTYDGRATSPTRSPTRHNRHQSQDEQVIRELSPTAALRAFTDGIIPSSNGGKLTELDQSIKDASAAEKALGERVARAAQKLRAWRQEIEEWGWSGNFEPAKEDTEGSIFDITRDRFDSNGSIISSRIIQYEQRIQYISSSLEELNLEELKEHIRSLHGPNRSRPPSSSGMKPTNLNLLDDYSFLITRTLLQALPNLSQLQQNLETWTVRIEIIYQAPEYLQRLKEGQTATELAWDVLKEPSDLDVEPDVVLFKWKEATNTVKLLLQTRISALGQQLDQMLDALEGRDDTLPDRWIDEFEALESEYSRWTVEAHRRLLEAEMRVKRLSNQPKDDPAVNLKPLEPDAVSEVYGQESEQGTIIKKVSPRQPAPLNVSEDLPDASFFTGPIIKDDSSVTSWDSADKGSDVMEGERAEMLMVNSDRRDQYVDNTTRNVPLTYPVDGVETSSSPKIITVEEEPELSDEGEKQPKSPLHTPPIPESFDTSPSPPDMSEPASPDDIPESPSLRESTNHRFARAPKPPLNSAMPKRRGRDFKQTLSPRHFSESTVNDHPNVPNFLHPPSPGKNQNDVHTGKDLERQISDILTSIPAPIHLTSEPRAETPGPKGQKYPILGKTPYLRTPRPAHNAITLSPAKSETSSARRTRGGDSDIKLYHLTQPGKDKPIKLFIRRVGENGERVMVRVGGGWADLAEYLRQYAEHHGRRTVSEGRFEVLGLQDAITPKTAGPVSRPGSALSTRPDSALGARPGTSHGAGTGKAGSQGAIGTPTSTVAPGRQRAGSLTNVYNTPSGTSELPHSAASHHSWKGDEVGLAGPTVKKIDLSKEKVDWIESMLDQAKKVDISTNGAAKSGGFGDLGKVGGTKRVFMKGMGDKE</sequence>
<dbReference type="Gene3D" id="3.30.920.20">
    <property type="entry name" value="Gas2-like domain"/>
    <property type="match status" value="1"/>
</dbReference>
<protein>
    <recommendedName>
        <fullName evidence="5">GAR domain-containing protein</fullName>
    </recommendedName>
</protein>
<keyword evidence="3" id="KW-0206">Cytoskeleton</keyword>
<name>A0A9P4SBK0_9PEZI</name>
<dbReference type="GO" id="GO:0005856">
    <property type="term" value="C:cytoskeleton"/>
    <property type="evidence" value="ECO:0007669"/>
    <property type="project" value="UniProtKB-SubCell"/>
</dbReference>
<evidence type="ECO:0000256" key="4">
    <source>
        <dbReference type="SAM" id="MobiDB-lite"/>
    </source>
</evidence>
<dbReference type="Pfam" id="PF02187">
    <property type="entry name" value="GAS2"/>
    <property type="match status" value="1"/>
</dbReference>
<dbReference type="SUPFAM" id="SSF143575">
    <property type="entry name" value="GAS2 domain-like"/>
    <property type="match status" value="1"/>
</dbReference>
<dbReference type="InterPro" id="IPR003108">
    <property type="entry name" value="GAR_dom"/>
</dbReference>
<evidence type="ECO:0000256" key="2">
    <source>
        <dbReference type="ARBA" id="ARBA00022490"/>
    </source>
</evidence>
<dbReference type="GO" id="GO:0008017">
    <property type="term" value="F:microtubule binding"/>
    <property type="evidence" value="ECO:0007669"/>
    <property type="project" value="InterPro"/>
</dbReference>